<organism evidence="1">
    <name type="scientific">Arion vulgaris</name>
    <dbReference type="NCBI Taxonomy" id="1028688"/>
    <lineage>
        <taxon>Eukaryota</taxon>
        <taxon>Metazoa</taxon>
        <taxon>Spiralia</taxon>
        <taxon>Lophotrochozoa</taxon>
        <taxon>Mollusca</taxon>
        <taxon>Gastropoda</taxon>
        <taxon>Heterobranchia</taxon>
        <taxon>Euthyneura</taxon>
        <taxon>Panpulmonata</taxon>
        <taxon>Eupulmonata</taxon>
        <taxon>Stylommatophora</taxon>
        <taxon>Helicina</taxon>
        <taxon>Arionoidea</taxon>
        <taxon>Arionidae</taxon>
        <taxon>Arion</taxon>
    </lineage>
</organism>
<accession>A0A0B6YS62</accession>
<protein>
    <submittedName>
        <fullName evidence="1">Uncharacterized protein</fullName>
    </submittedName>
</protein>
<evidence type="ECO:0000313" key="1">
    <source>
        <dbReference type="EMBL" id="CEK58942.1"/>
    </source>
</evidence>
<name>A0A0B6YS62_9EUPU</name>
<dbReference type="EMBL" id="HACG01012077">
    <property type="protein sequence ID" value="CEK58942.1"/>
    <property type="molecule type" value="Transcribed_RNA"/>
</dbReference>
<reference evidence="1" key="1">
    <citation type="submission" date="2014-12" db="EMBL/GenBank/DDBJ databases">
        <title>Insight into the proteome of Arion vulgaris.</title>
        <authorList>
            <person name="Aradska J."/>
            <person name="Bulat T."/>
            <person name="Smidak R."/>
            <person name="Sarate P."/>
            <person name="Gangsoo J."/>
            <person name="Sialana F."/>
            <person name="Bilban M."/>
            <person name="Lubec G."/>
        </authorList>
    </citation>
    <scope>NUCLEOTIDE SEQUENCE</scope>
    <source>
        <tissue evidence="1">Skin</tissue>
    </source>
</reference>
<sequence length="60" mass="6477">MMLLNIKCGQQDTTFTYNGYSGVPPTPIVYNFTIVSRYVCGGGRESSHGGISVDSVMTII</sequence>
<gene>
    <name evidence="1" type="primary">ORF34673</name>
</gene>
<dbReference type="AlphaFoldDB" id="A0A0B6YS62"/>
<proteinExistence type="predicted"/>